<dbReference type="PANTHER" id="PTHR21248">
    <property type="entry name" value="CARDIOLIPIN SYNTHASE"/>
    <property type="match status" value="1"/>
</dbReference>
<dbReference type="PROSITE" id="PS50035">
    <property type="entry name" value="PLD"/>
    <property type="match status" value="2"/>
</dbReference>
<sequence>MPVSRRRLVRTIALSVALIVPIVLLKRSPEPAPERPRALRQVTADAAFCAPRQRAGISLSQHLAPVASRLSSSTGVFALEEGDISMIARAWLTETAERTIDIQYFIFTADNVGLIAADYLLRAADRGIRVRLLVDDFMLEADAEALLALDAHPNLEIRLYNPTTNIGKNLPTKLFNLTSDFRGFNQRMHNKTFIVDSQVVITGGRNIADEYFDYDHEYNFRDRDVLLLGKAARDVQRSFTQFWNDPLSVPVASLVQSSVAQPDTATTYRYLHDYACDPRNFWPQVRERIAAVPSTFNSMQESGALVWSDSVTFVTDLPGKNAGTDGLGGGGQSTAELIRLVRSAKSSVTIQSPYLVTTAVSQELFRDAIKRGVRVRILTNSLASTDNLDAFSGYQRDRDVLLGLGVELYEFKPDAAVRRRVMTGALQTTLNYAPIFGLHAKSMVVDNHIAVIGTFNLDPRSANLNTECLAIVRDARIAGDLAKAMDEDMRPENAWHTTSSFNPDGSVRLGKRLAVWFRRVVPKAVL</sequence>
<dbReference type="Proteomes" id="UP000076404">
    <property type="component" value="Chromosome"/>
</dbReference>
<reference evidence="2 3" key="1">
    <citation type="journal article" date="2014" name="Proc. Natl. Acad. Sci. U.S.A.">
        <title>Functional type 2 photosynthetic reaction centers found in the rare bacterial phylum Gemmatimonadetes.</title>
        <authorList>
            <person name="Zeng Y."/>
            <person name="Feng F."/>
            <person name="Medova H."/>
            <person name="Dean J."/>
            <person name="Koblizek M."/>
        </authorList>
    </citation>
    <scope>NUCLEOTIDE SEQUENCE [LARGE SCALE GENOMIC DNA]</scope>
    <source>
        <strain evidence="2 3">AP64</strain>
    </source>
</reference>
<gene>
    <name evidence="2" type="ORF">GEMMAAP_17775</name>
</gene>
<name>A0A145Q5Q9_9BACT</name>
<evidence type="ECO:0000313" key="3">
    <source>
        <dbReference type="Proteomes" id="UP000076404"/>
    </source>
</evidence>
<feature type="domain" description="PLD phosphodiesterase" evidence="1">
    <location>
        <begin position="184"/>
        <end position="211"/>
    </location>
</feature>
<accession>A0A145Q5Q9</accession>
<reference evidence="2 3" key="2">
    <citation type="journal article" date="2016" name="Environ. Microbiol. Rep.">
        <title>Metagenomic evidence for the presence of phototrophic Gemmatimonadetes bacteria in diverse environments.</title>
        <authorList>
            <person name="Zeng Y."/>
            <person name="Baumbach J."/>
            <person name="Barbosa E.G."/>
            <person name="Azevedo V."/>
            <person name="Zhang C."/>
            <person name="Koblizek M."/>
        </authorList>
    </citation>
    <scope>NUCLEOTIDE SEQUENCE [LARGE SCALE GENOMIC DNA]</scope>
    <source>
        <strain evidence="2 3">AP64</strain>
    </source>
</reference>
<dbReference type="InterPro" id="IPR001736">
    <property type="entry name" value="PLipase_D/transphosphatidylase"/>
</dbReference>
<dbReference type="SMART" id="SM00155">
    <property type="entry name" value="PLDc"/>
    <property type="match status" value="2"/>
</dbReference>
<dbReference type="PANTHER" id="PTHR21248:SF12">
    <property type="entry name" value="CARDIOLIPIN SYNTHASE C"/>
    <property type="match status" value="1"/>
</dbReference>
<dbReference type="KEGG" id="gph:GEMMAAP_17775"/>
<keyword evidence="3" id="KW-1185">Reference proteome</keyword>
<dbReference type="Gene3D" id="3.30.870.10">
    <property type="entry name" value="Endonuclease Chain A"/>
    <property type="match status" value="2"/>
</dbReference>
<dbReference type="STRING" id="1379270.GEMMAAP_17775"/>
<dbReference type="GO" id="GO:0030572">
    <property type="term" value="F:phosphatidyltransferase activity"/>
    <property type="evidence" value="ECO:0007669"/>
    <property type="project" value="UniProtKB-ARBA"/>
</dbReference>
<dbReference type="SUPFAM" id="SSF56024">
    <property type="entry name" value="Phospholipase D/nuclease"/>
    <property type="match status" value="2"/>
</dbReference>
<feature type="domain" description="PLD phosphodiesterase" evidence="1">
    <location>
        <begin position="438"/>
        <end position="461"/>
    </location>
</feature>
<protein>
    <submittedName>
        <fullName evidence="2">Cardiolipin synthase</fullName>
    </submittedName>
</protein>
<dbReference type="eggNOG" id="COG1502">
    <property type="taxonomic scope" value="Bacteria"/>
</dbReference>
<dbReference type="CDD" id="cd09111">
    <property type="entry name" value="PLDc_ymdC_like_1"/>
    <property type="match status" value="1"/>
</dbReference>
<dbReference type="AlphaFoldDB" id="A0A145Q5Q9"/>
<evidence type="ECO:0000313" key="2">
    <source>
        <dbReference type="EMBL" id="AMW06991.1"/>
    </source>
</evidence>
<dbReference type="Pfam" id="PF13091">
    <property type="entry name" value="PLDc_2"/>
    <property type="match status" value="2"/>
</dbReference>
<dbReference type="CDD" id="cd09113">
    <property type="entry name" value="PLDc_ymdC_like_2"/>
    <property type="match status" value="1"/>
</dbReference>
<dbReference type="GO" id="GO:0032049">
    <property type="term" value="P:cardiolipin biosynthetic process"/>
    <property type="evidence" value="ECO:0007669"/>
    <property type="project" value="UniProtKB-ARBA"/>
</dbReference>
<organism evidence="2 3">
    <name type="scientific">Gemmatimonas phototrophica</name>
    <dbReference type="NCBI Taxonomy" id="1379270"/>
    <lineage>
        <taxon>Bacteria</taxon>
        <taxon>Pseudomonadati</taxon>
        <taxon>Gemmatimonadota</taxon>
        <taxon>Gemmatimonadia</taxon>
        <taxon>Gemmatimonadales</taxon>
        <taxon>Gemmatimonadaceae</taxon>
        <taxon>Gemmatimonas</taxon>
    </lineage>
</organism>
<dbReference type="OrthoDB" id="9762009at2"/>
<proteinExistence type="predicted"/>
<dbReference type="EMBL" id="CP011454">
    <property type="protein sequence ID" value="AMW06991.1"/>
    <property type="molecule type" value="Genomic_DNA"/>
</dbReference>
<dbReference type="InterPro" id="IPR025202">
    <property type="entry name" value="PLD-like_dom"/>
</dbReference>
<evidence type="ECO:0000259" key="1">
    <source>
        <dbReference type="PROSITE" id="PS50035"/>
    </source>
</evidence>